<dbReference type="InterPro" id="IPR051908">
    <property type="entry name" value="Ribosomal_N-acetyltransferase"/>
</dbReference>
<dbReference type="RefSeq" id="WP_191209757.1">
    <property type="nucleotide sequence ID" value="NZ_BAABKL010000026.1"/>
</dbReference>
<sequence length="193" mass="21771">MPVATPLLHTARLRLRPFTDADAESLFALHRSARVMRYWDSPPWRDPARADRFIAVCRRVAADGTGARLAVDRVQDGAFVGWCALTDWDPVHRSASLGYCLVDALWGRGYATEVAHAVLRWGFDTWDLNRVQAETDTRNEASARVLEKVGFVREGTLREDCVVNGEVSDTWVFGLIRREWRPDGRGFARPTGT</sequence>
<dbReference type="PANTHER" id="PTHR43441">
    <property type="entry name" value="RIBOSOMAL-PROTEIN-SERINE ACETYLTRANSFERASE"/>
    <property type="match status" value="1"/>
</dbReference>
<accession>A0A927ICW2</accession>
<protein>
    <submittedName>
        <fullName evidence="2">GNAT family N-acetyltransferase</fullName>
    </submittedName>
</protein>
<proteinExistence type="predicted"/>
<dbReference type="Proteomes" id="UP000632289">
    <property type="component" value="Unassembled WGS sequence"/>
</dbReference>
<dbReference type="InterPro" id="IPR016181">
    <property type="entry name" value="Acyl_CoA_acyltransferase"/>
</dbReference>
<dbReference type="Gene3D" id="3.40.630.30">
    <property type="match status" value="1"/>
</dbReference>
<dbReference type="GO" id="GO:0005737">
    <property type="term" value="C:cytoplasm"/>
    <property type="evidence" value="ECO:0007669"/>
    <property type="project" value="TreeGrafter"/>
</dbReference>
<dbReference type="AlphaFoldDB" id="A0A927ICW2"/>
<evidence type="ECO:0000313" key="2">
    <source>
        <dbReference type="EMBL" id="MBD3932477.1"/>
    </source>
</evidence>
<name>A0A927ICW2_9ACTN</name>
<dbReference type="Pfam" id="PF13302">
    <property type="entry name" value="Acetyltransf_3"/>
    <property type="match status" value="1"/>
</dbReference>
<evidence type="ECO:0000313" key="3">
    <source>
        <dbReference type="Proteomes" id="UP000632289"/>
    </source>
</evidence>
<dbReference type="PROSITE" id="PS51186">
    <property type="entry name" value="GNAT"/>
    <property type="match status" value="1"/>
</dbReference>
<dbReference type="GO" id="GO:1990189">
    <property type="term" value="F:protein N-terminal-serine acetyltransferase activity"/>
    <property type="evidence" value="ECO:0007669"/>
    <property type="project" value="TreeGrafter"/>
</dbReference>
<comment type="caution">
    <text evidence="2">The sequence shown here is derived from an EMBL/GenBank/DDBJ whole genome shotgun (WGS) entry which is preliminary data.</text>
</comment>
<dbReference type="SUPFAM" id="SSF55729">
    <property type="entry name" value="Acyl-CoA N-acyltransferases (Nat)"/>
    <property type="match status" value="1"/>
</dbReference>
<keyword evidence="3" id="KW-1185">Reference proteome</keyword>
<dbReference type="PANTHER" id="PTHR43441:SF11">
    <property type="entry name" value="RIBOSOMAL-PROTEIN-SERINE ACETYLTRANSFERASE"/>
    <property type="match status" value="1"/>
</dbReference>
<gene>
    <name evidence="2" type="ORF">IF129_13045</name>
</gene>
<organism evidence="2 3">
    <name type="scientific">Streptomyces chumphonensis</name>
    <dbReference type="NCBI Taxonomy" id="1214925"/>
    <lineage>
        <taxon>Bacteria</taxon>
        <taxon>Bacillati</taxon>
        <taxon>Actinomycetota</taxon>
        <taxon>Actinomycetes</taxon>
        <taxon>Kitasatosporales</taxon>
        <taxon>Streptomycetaceae</taxon>
        <taxon>Streptomyces</taxon>
    </lineage>
</organism>
<dbReference type="EMBL" id="JACXYU010000005">
    <property type="protein sequence ID" value="MBD3932477.1"/>
    <property type="molecule type" value="Genomic_DNA"/>
</dbReference>
<reference evidence="2" key="1">
    <citation type="submission" date="2020-09" db="EMBL/GenBank/DDBJ databases">
        <title>Secondary metabolite and genome analysis of marine Streptomyces chumphonensis KK1-2T.</title>
        <authorList>
            <person name="Phongsopitanun W."/>
            <person name="Kanchanasin P."/>
            <person name="Pittayakhajonwut P."/>
            <person name="Suwanborirux K."/>
            <person name="Tanasupawat S."/>
        </authorList>
    </citation>
    <scope>NUCLEOTIDE SEQUENCE</scope>
    <source>
        <strain evidence="2">KK1-2</strain>
    </source>
</reference>
<evidence type="ECO:0000259" key="1">
    <source>
        <dbReference type="PROSITE" id="PS51186"/>
    </source>
</evidence>
<dbReference type="InterPro" id="IPR000182">
    <property type="entry name" value="GNAT_dom"/>
</dbReference>
<feature type="domain" description="N-acetyltransferase" evidence="1">
    <location>
        <begin position="13"/>
        <end position="178"/>
    </location>
</feature>
<dbReference type="GO" id="GO:0008999">
    <property type="term" value="F:protein-N-terminal-alanine acetyltransferase activity"/>
    <property type="evidence" value="ECO:0007669"/>
    <property type="project" value="TreeGrafter"/>
</dbReference>